<dbReference type="Gene3D" id="3.40.50.2300">
    <property type="match status" value="1"/>
</dbReference>
<dbReference type="EMBL" id="JBHRTQ010000005">
    <property type="protein sequence ID" value="MFC3173663.1"/>
    <property type="molecule type" value="Genomic_DNA"/>
</dbReference>
<evidence type="ECO:0000256" key="3">
    <source>
        <dbReference type="ARBA" id="ARBA00023015"/>
    </source>
</evidence>
<dbReference type="InterPro" id="IPR016032">
    <property type="entry name" value="Sig_transdc_resp-reg_C-effctor"/>
</dbReference>
<evidence type="ECO:0000313" key="11">
    <source>
        <dbReference type="EMBL" id="MFC3173663.1"/>
    </source>
</evidence>
<gene>
    <name evidence="11" type="ORF">ACFOD9_05305</name>
</gene>
<dbReference type="InterPro" id="IPR039420">
    <property type="entry name" value="WalR-like"/>
</dbReference>
<dbReference type="Proteomes" id="UP001595604">
    <property type="component" value="Unassembled WGS sequence"/>
</dbReference>
<dbReference type="InterPro" id="IPR001867">
    <property type="entry name" value="OmpR/PhoB-type_DNA-bd"/>
</dbReference>
<protein>
    <submittedName>
        <fullName evidence="11">Response regulator transcription factor</fullName>
    </submittedName>
</protein>
<feature type="domain" description="OmpR/PhoB-type" evidence="10">
    <location>
        <begin position="124"/>
        <end position="218"/>
    </location>
</feature>
<dbReference type="PANTHER" id="PTHR48111">
    <property type="entry name" value="REGULATOR OF RPOS"/>
    <property type="match status" value="1"/>
</dbReference>
<evidence type="ECO:0000256" key="8">
    <source>
        <dbReference type="SAM" id="MobiDB-lite"/>
    </source>
</evidence>
<dbReference type="SUPFAM" id="SSF52172">
    <property type="entry name" value="CheY-like"/>
    <property type="match status" value="1"/>
</dbReference>
<evidence type="ECO:0000256" key="4">
    <source>
        <dbReference type="ARBA" id="ARBA00023125"/>
    </source>
</evidence>
<dbReference type="InterPro" id="IPR036388">
    <property type="entry name" value="WH-like_DNA-bd_sf"/>
</dbReference>
<dbReference type="PROSITE" id="PS51755">
    <property type="entry name" value="OMPR_PHOB"/>
    <property type="match status" value="1"/>
</dbReference>
<evidence type="ECO:0000259" key="9">
    <source>
        <dbReference type="PROSITE" id="PS50110"/>
    </source>
</evidence>
<accession>A0ABV7ISH7</accession>
<dbReference type="Pfam" id="PF00486">
    <property type="entry name" value="Trans_reg_C"/>
    <property type="match status" value="1"/>
</dbReference>
<comment type="caution">
    <text evidence="6">Lacks conserved residue(s) required for the propagation of feature annotation.</text>
</comment>
<keyword evidence="3" id="KW-0805">Transcription regulation</keyword>
<feature type="DNA-binding region" description="OmpR/PhoB-type" evidence="7">
    <location>
        <begin position="124"/>
        <end position="218"/>
    </location>
</feature>
<keyword evidence="2" id="KW-0902">Two-component regulatory system</keyword>
<dbReference type="InterPro" id="IPR001789">
    <property type="entry name" value="Sig_transdc_resp-reg_receiver"/>
</dbReference>
<dbReference type="SMART" id="SM00448">
    <property type="entry name" value="REC"/>
    <property type="match status" value="1"/>
</dbReference>
<name>A0ABV7ISH7_9SPHN</name>
<evidence type="ECO:0000256" key="7">
    <source>
        <dbReference type="PROSITE-ProRule" id="PRU01091"/>
    </source>
</evidence>
<organism evidence="11 12">
    <name type="scientific">Novosphingobium bradum</name>
    <dbReference type="NCBI Taxonomy" id="1737444"/>
    <lineage>
        <taxon>Bacteria</taxon>
        <taxon>Pseudomonadati</taxon>
        <taxon>Pseudomonadota</taxon>
        <taxon>Alphaproteobacteria</taxon>
        <taxon>Sphingomonadales</taxon>
        <taxon>Sphingomonadaceae</taxon>
        <taxon>Novosphingobium</taxon>
    </lineage>
</organism>
<dbReference type="SMART" id="SM00862">
    <property type="entry name" value="Trans_reg_C"/>
    <property type="match status" value="1"/>
</dbReference>
<evidence type="ECO:0000256" key="5">
    <source>
        <dbReference type="ARBA" id="ARBA00023163"/>
    </source>
</evidence>
<dbReference type="CDD" id="cd00383">
    <property type="entry name" value="trans_reg_C"/>
    <property type="match status" value="1"/>
</dbReference>
<reference evidence="12" key="1">
    <citation type="journal article" date="2019" name="Int. J. Syst. Evol. Microbiol.">
        <title>The Global Catalogue of Microorganisms (GCM) 10K type strain sequencing project: providing services to taxonomists for standard genome sequencing and annotation.</title>
        <authorList>
            <consortium name="The Broad Institute Genomics Platform"/>
            <consortium name="The Broad Institute Genome Sequencing Center for Infectious Disease"/>
            <person name="Wu L."/>
            <person name="Ma J."/>
        </authorList>
    </citation>
    <scope>NUCLEOTIDE SEQUENCE [LARGE SCALE GENOMIC DNA]</scope>
    <source>
        <strain evidence="12">KCTC 42984</strain>
    </source>
</reference>
<keyword evidence="1" id="KW-0597">Phosphoprotein</keyword>
<keyword evidence="12" id="KW-1185">Reference proteome</keyword>
<sequence>MLVILIDQQGPAIDLLAQRLAQAGFAPEVFGAVADAAASPLRASAQALLLALGGGAPPAGEIIARLRHAGLAQPLVVLSTRDEWRERVAAFDAGADDFLLVPAHSEEVAARLRAAIRRGAGCASPRIAVGDIELDLIARCAWRGQACLALTRNEFRLLQRFLLAPEHVLTKDQIATALWAGNRNVSGNAIEVLVARLRQKLGTGRIATVRGLGYRLADPPAAGPQPAEPAPRQACAQAGGAIGQPVPLA</sequence>
<feature type="compositionally biased region" description="Low complexity" evidence="8">
    <location>
        <begin position="230"/>
        <end position="239"/>
    </location>
</feature>
<evidence type="ECO:0000259" key="10">
    <source>
        <dbReference type="PROSITE" id="PS51755"/>
    </source>
</evidence>
<dbReference type="PROSITE" id="PS50110">
    <property type="entry name" value="RESPONSE_REGULATORY"/>
    <property type="match status" value="1"/>
</dbReference>
<comment type="caution">
    <text evidence="11">The sequence shown here is derived from an EMBL/GenBank/DDBJ whole genome shotgun (WGS) entry which is preliminary data.</text>
</comment>
<dbReference type="PANTHER" id="PTHR48111:SF1">
    <property type="entry name" value="TWO-COMPONENT RESPONSE REGULATOR ORR33"/>
    <property type="match status" value="1"/>
</dbReference>
<evidence type="ECO:0000256" key="6">
    <source>
        <dbReference type="PROSITE-ProRule" id="PRU00169"/>
    </source>
</evidence>
<dbReference type="Gene3D" id="1.10.10.10">
    <property type="entry name" value="Winged helix-like DNA-binding domain superfamily/Winged helix DNA-binding domain"/>
    <property type="match status" value="1"/>
</dbReference>
<keyword evidence="5" id="KW-0804">Transcription</keyword>
<evidence type="ECO:0000256" key="2">
    <source>
        <dbReference type="ARBA" id="ARBA00023012"/>
    </source>
</evidence>
<evidence type="ECO:0000256" key="1">
    <source>
        <dbReference type="ARBA" id="ARBA00022553"/>
    </source>
</evidence>
<proteinExistence type="predicted"/>
<keyword evidence="4 7" id="KW-0238">DNA-binding</keyword>
<feature type="domain" description="Response regulatory" evidence="9">
    <location>
        <begin position="2"/>
        <end position="116"/>
    </location>
</feature>
<dbReference type="InterPro" id="IPR011006">
    <property type="entry name" value="CheY-like_superfamily"/>
</dbReference>
<evidence type="ECO:0000313" key="12">
    <source>
        <dbReference type="Proteomes" id="UP001595604"/>
    </source>
</evidence>
<dbReference type="SUPFAM" id="SSF46894">
    <property type="entry name" value="C-terminal effector domain of the bipartite response regulators"/>
    <property type="match status" value="1"/>
</dbReference>
<dbReference type="RefSeq" id="WP_379509048.1">
    <property type="nucleotide sequence ID" value="NZ_JBHRTQ010000005.1"/>
</dbReference>
<feature type="region of interest" description="Disordered" evidence="8">
    <location>
        <begin position="219"/>
        <end position="249"/>
    </location>
</feature>